<dbReference type="PANTHER" id="PTHR24020">
    <property type="entry name" value="COLLAGEN ALPHA"/>
    <property type="match status" value="1"/>
</dbReference>
<protein>
    <recommendedName>
        <fullName evidence="1">VWFA domain-containing protein</fullName>
    </recommendedName>
</protein>
<organism evidence="2 3">
    <name type="scientific">Monodon monoceros</name>
    <name type="common">Narwhal</name>
    <name type="synonym">Ceratodon monodon</name>
    <dbReference type="NCBI Taxonomy" id="40151"/>
    <lineage>
        <taxon>Eukaryota</taxon>
        <taxon>Metazoa</taxon>
        <taxon>Chordata</taxon>
        <taxon>Craniata</taxon>
        <taxon>Vertebrata</taxon>
        <taxon>Euteleostomi</taxon>
        <taxon>Mammalia</taxon>
        <taxon>Eutheria</taxon>
        <taxon>Laurasiatheria</taxon>
        <taxon>Artiodactyla</taxon>
        <taxon>Whippomorpha</taxon>
        <taxon>Cetacea</taxon>
        <taxon>Odontoceti</taxon>
        <taxon>Monodontidae</taxon>
        <taxon>Monodon</taxon>
    </lineage>
</organism>
<feature type="domain" description="VWFA" evidence="1">
    <location>
        <begin position="363"/>
        <end position="557"/>
    </location>
</feature>
<evidence type="ECO:0000259" key="1">
    <source>
        <dbReference type="PROSITE" id="PS50234"/>
    </source>
</evidence>
<dbReference type="InterPro" id="IPR002035">
    <property type="entry name" value="VWF_A"/>
</dbReference>
<feature type="non-terminal residue" evidence="2">
    <location>
        <position position="1"/>
    </location>
</feature>
<gene>
    <name evidence="2" type="ORF">EI555_017967</name>
</gene>
<dbReference type="AlphaFoldDB" id="A0A4U1FCP1"/>
<sequence length="595" mass="66709">KQAIYDHITSGLSLCRVVSRDLQTFKQRVKSMNFIGQGTFSYYAIANVTRLLKREGCKDGVKVALLMTDGIDHPKNPDVQSISEDARTSGILFITIGLSTLVNETKLRLVSGDPSSEPILLLNDSTLVDKIQDHLVGKTEGKAIRTKALFTTFLKEETPGDKDILFEKKGTHGNPGIKDCMVKMSMVKGIPGYKSEKGKEARKEELGLQDRLVLVLQDVTNFEYLKGEFHDKYELLGNKNLCSSMGSQGSQEYREKKELQGRVMEERKGAKEIKDRGDFQGPKDRRVLEDYQDPLDQGFYIERETLKQRVILGRKACLALLAPTGYGLQGIKVTPCSKSLLSETMGLQGPRGDRGLTKEEIIKLIFEICGCGRKCREAPLELLFLRKCGTGELPDYQNFVKTLTDRVALDLATAHVGIINYGHKVEEVDHLTQFSSKDDLKQAVDNMQYLGEGTYTATALHAANRMFEAARLGVKKVALVITDEQTDRRDEKNLTEVVKDASDIDVEIFVIGVVKRNDPNFKMFHKEMNLIATDPDNPRYLELYSQETVANMWFDGIMTNRSTPVLAFGSVAVKAHEIDSTVKRNVKKSAFKDEQ</sequence>
<dbReference type="Pfam" id="PF00092">
    <property type="entry name" value="VWA"/>
    <property type="match status" value="2"/>
</dbReference>
<dbReference type="PROSITE" id="PS50234">
    <property type="entry name" value="VWFA"/>
    <property type="match status" value="2"/>
</dbReference>
<dbReference type="Gene3D" id="3.40.50.410">
    <property type="entry name" value="von Willebrand factor, type A domain"/>
    <property type="match status" value="2"/>
</dbReference>
<evidence type="ECO:0000313" key="3">
    <source>
        <dbReference type="Proteomes" id="UP000308365"/>
    </source>
</evidence>
<comment type="caution">
    <text evidence="2">The sequence shown here is derived from an EMBL/GenBank/DDBJ whole genome shotgun (WGS) entry which is preliminary data.</text>
</comment>
<dbReference type="InterPro" id="IPR050525">
    <property type="entry name" value="ECM_Assembly_Org"/>
</dbReference>
<dbReference type="SUPFAM" id="SSF53300">
    <property type="entry name" value="vWA-like"/>
    <property type="match status" value="2"/>
</dbReference>
<evidence type="ECO:0000313" key="2">
    <source>
        <dbReference type="EMBL" id="TKC47479.1"/>
    </source>
</evidence>
<dbReference type="EMBL" id="RWIC01000208">
    <property type="protein sequence ID" value="TKC47479.1"/>
    <property type="molecule type" value="Genomic_DNA"/>
</dbReference>
<reference evidence="3" key="1">
    <citation type="journal article" date="2019" name="IScience">
        <title>Narwhal Genome Reveals Long-Term Low Genetic Diversity despite Current Large Abundance Size.</title>
        <authorList>
            <person name="Westbury M.V."/>
            <person name="Petersen B."/>
            <person name="Garde E."/>
            <person name="Heide-Jorgensen M.P."/>
            <person name="Lorenzen E.D."/>
        </authorList>
    </citation>
    <scope>NUCLEOTIDE SEQUENCE [LARGE SCALE GENOMIC DNA]</scope>
</reference>
<accession>A0A4U1FCP1</accession>
<dbReference type="CDD" id="cd01450">
    <property type="entry name" value="vWFA_subfamily_ECM"/>
    <property type="match status" value="1"/>
</dbReference>
<dbReference type="InterPro" id="IPR036465">
    <property type="entry name" value="vWFA_dom_sf"/>
</dbReference>
<feature type="non-terminal residue" evidence="2">
    <location>
        <position position="595"/>
    </location>
</feature>
<proteinExistence type="predicted"/>
<name>A0A4U1FCP1_MONMO</name>
<dbReference type="SMART" id="SM00327">
    <property type="entry name" value="VWA"/>
    <property type="match status" value="1"/>
</dbReference>
<dbReference type="GO" id="GO:0005615">
    <property type="term" value="C:extracellular space"/>
    <property type="evidence" value="ECO:0007669"/>
    <property type="project" value="TreeGrafter"/>
</dbReference>
<feature type="domain" description="VWFA" evidence="1">
    <location>
        <begin position="43"/>
        <end position="135"/>
    </location>
</feature>
<dbReference type="Proteomes" id="UP000308365">
    <property type="component" value="Unassembled WGS sequence"/>
</dbReference>
<dbReference type="PANTHER" id="PTHR24020:SF18">
    <property type="entry name" value="COLLAGEN ALPHA-1(VI) CHAIN"/>
    <property type="match status" value="1"/>
</dbReference>